<protein>
    <recommendedName>
        <fullName evidence="2">Protein kinase domain-containing protein</fullName>
    </recommendedName>
</protein>
<dbReference type="PROSITE" id="PS50011">
    <property type="entry name" value="PROTEIN_KINASE_DOM"/>
    <property type="match status" value="1"/>
</dbReference>
<comment type="caution">
    <text evidence="3">The sequence shown here is derived from an EMBL/GenBank/DDBJ whole genome shotgun (WGS) entry which is preliminary data.</text>
</comment>
<feature type="region of interest" description="Disordered" evidence="1">
    <location>
        <begin position="53"/>
        <end position="73"/>
    </location>
</feature>
<evidence type="ECO:0000313" key="3">
    <source>
        <dbReference type="EMBL" id="CAE6340894.1"/>
    </source>
</evidence>
<evidence type="ECO:0000259" key="2">
    <source>
        <dbReference type="PROSITE" id="PS50011"/>
    </source>
</evidence>
<dbReference type="PANTHER" id="PTHR44329">
    <property type="entry name" value="SERINE/THREONINE-PROTEIN KINASE TNNI3K-RELATED"/>
    <property type="match status" value="1"/>
</dbReference>
<organism evidence="3 4">
    <name type="scientific">Rhizoctonia solani</name>
    <dbReference type="NCBI Taxonomy" id="456999"/>
    <lineage>
        <taxon>Eukaryota</taxon>
        <taxon>Fungi</taxon>
        <taxon>Dikarya</taxon>
        <taxon>Basidiomycota</taxon>
        <taxon>Agaricomycotina</taxon>
        <taxon>Agaricomycetes</taxon>
        <taxon>Cantharellales</taxon>
        <taxon>Ceratobasidiaceae</taxon>
        <taxon>Rhizoctonia</taxon>
    </lineage>
</organism>
<gene>
    <name evidence="3" type="ORF">RDB_LOCUS2384</name>
</gene>
<evidence type="ECO:0000256" key="1">
    <source>
        <dbReference type="SAM" id="MobiDB-lite"/>
    </source>
</evidence>
<dbReference type="GO" id="GO:0005524">
    <property type="term" value="F:ATP binding"/>
    <property type="evidence" value="ECO:0007669"/>
    <property type="project" value="InterPro"/>
</dbReference>
<dbReference type="GO" id="GO:0005509">
    <property type="term" value="F:calcium ion binding"/>
    <property type="evidence" value="ECO:0007669"/>
    <property type="project" value="InterPro"/>
</dbReference>
<dbReference type="Gene3D" id="1.10.510.10">
    <property type="entry name" value="Transferase(Phosphotransferase) domain 1"/>
    <property type="match status" value="1"/>
</dbReference>
<dbReference type="EMBL" id="CAJMWT010000254">
    <property type="protein sequence ID" value="CAE6340894.1"/>
    <property type="molecule type" value="Genomic_DNA"/>
</dbReference>
<dbReference type="InterPro" id="IPR015919">
    <property type="entry name" value="Cadherin-like_sf"/>
</dbReference>
<dbReference type="AlphaFoldDB" id="A0A8H2W939"/>
<dbReference type="Pfam" id="PF07714">
    <property type="entry name" value="PK_Tyr_Ser-Thr"/>
    <property type="match status" value="1"/>
</dbReference>
<dbReference type="GO" id="GO:0016020">
    <property type="term" value="C:membrane"/>
    <property type="evidence" value="ECO:0007669"/>
    <property type="project" value="InterPro"/>
</dbReference>
<sequence length="824" mass="90360">MSDSLISSAEESNIFDSLESFDWDSDESIGARAPRSSAPSAASRPIISVDATTFPRSPPRDISTRPKTRTCSTRARSNIVNHLSPEVISKVDRVFFKFLNKICSNLAATDSNGRFIHASMIESSATSNGSLDFRTFKFRVEAFTKGFLDEMASEGYPEEVIPDPVKQIKSYLLKQRCISRIGEDGKKAKLKGKNIWNIEARKIEDGESIQWTFREFGRKIMGEPPKIATPGSLWRWAPHVWDPHIPCADLFGMFSSPSLPSWLSWDSNVLSGTPSSDATDIDITVHAKVLNDPGGPSLSYTFRLAIIPNYSLVNRLQRNASDSAIAKNNLRTPATPRSPNSSDHHWVMLVLASALDRIAHGLYPVQLHNKVETAALEKQQEVLRAAAQAVTDEATVGLRPGSQDSTSVLVAAVHSLVKSAAQLAAGRVMHAGRSDVDPNAMIATQATTSVTEVSIMTQSAVAQAITLNGTMASDVEIMMTANALTHQQHIALTNGVLEATQVTSDLLGNIQTQLGDTRDYRSRSTGSLDSLAKAKPTDVQLIARLGPALSDMPTQLQVYSGFISDRSVQSVRSNEMTSSDMFKCLTDHGCLDLRSYIQPDQFSSCRAAEGAFGDVWKGKLIDGTDVAVKVLRYALVLDNSTKNMKRAMREIYNWSKLDHKNIHKLLGVTMFEGRLGMVSRWMENGTLQQYLKQHDSINRYSLIAEGVAYLHSVDMVHGDLKAVSAQLYHQDDKAINQRTHPQCNILVSAEGVLKIMDFDYSVILGLSLAFSATTRTGGGTLRWMAPELVLATDEAPAERNKHTDVYALAMTILASVTSVPTQRT</sequence>
<dbReference type="InterPro" id="IPR000719">
    <property type="entry name" value="Prot_kinase_dom"/>
</dbReference>
<dbReference type="InterPro" id="IPR011009">
    <property type="entry name" value="Kinase-like_dom_sf"/>
</dbReference>
<evidence type="ECO:0000313" key="4">
    <source>
        <dbReference type="Proteomes" id="UP000663843"/>
    </source>
</evidence>
<dbReference type="Proteomes" id="UP000663843">
    <property type="component" value="Unassembled WGS sequence"/>
</dbReference>
<dbReference type="InterPro" id="IPR051681">
    <property type="entry name" value="Ser/Thr_Kinases-Pseudokinases"/>
</dbReference>
<accession>A0A8H2W939</accession>
<dbReference type="InterPro" id="IPR001245">
    <property type="entry name" value="Ser-Thr/Tyr_kinase_cat_dom"/>
</dbReference>
<dbReference type="GO" id="GO:0004674">
    <property type="term" value="F:protein serine/threonine kinase activity"/>
    <property type="evidence" value="ECO:0007669"/>
    <property type="project" value="TreeGrafter"/>
</dbReference>
<dbReference type="SUPFAM" id="SSF49313">
    <property type="entry name" value="Cadherin-like"/>
    <property type="match status" value="1"/>
</dbReference>
<reference evidence="3" key="1">
    <citation type="submission" date="2021-01" db="EMBL/GenBank/DDBJ databases">
        <authorList>
            <person name="Kaushik A."/>
        </authorList>
    </citation>
    <scope>NUCLEOTIDE SEQUENCE</scope>
    <source>
        <strain evidence="3">AG2-2IIIB</strain>
    </source>
</reference>
<proteinExistence type="predicted"/>
<name>A0A8H2W939_9AGAM</name>
<feature type="domain" description="Protein kinase" evidence="2">
    <location>
        <begin position="601"/>
        <end position="824"/>
    </location>
</feature>
<dbReference type="SUPFAM" id="SSF56112">
    <property type="entry name" value="Protein kinase-like (PK-like)"/>
    <property type="match status" value="1"/>
</dbReference>